<reference evidence="2" key="1">
    <citation type="submission" date="2020-04" db="EMBL/GenBank/DDBJ databases">
        <authorList>
            <person name="Sombolestani A."/>
        </authorList>
    </citation>
    <scope>NUCLEOTIDE SEQUENCE</scope>
    <source>
        <strain evidence="2">LMG 27748</strain>
    </source>
</reference>
<evidence type="ECO:0008006" key="4">
    <source>
        <dbReference type="Google" id="ProtNLM"/>
    </source>
</evidence>
<evidence type="ECO:0000256" key="1">
    <source>
        <dbReference type="SAM" id="SignalP"/>
    </source>
</evidence>
<sequence length="125" mass="12879">MSKKTKVITGALLSAVMLGGTISLTACSATQRQETAYTASSAYVVAHKIVVQYASGTFGKVDVNIANTLLDLDKNASDALATVDTAYANGTTVTSTANTLANDAVTALVTYLDDHKIGKTSTEGK</sequence>
<feature type="chain" id="PRO_5045441565" description="Lipoprotein" evidence="1">
    <location>
        <begin position="29"/>
        <end position="125"/>
    </location>
</feature>
<dbReference type="PROSITE" id="PS51257">
    <property type="entry name" value="PROKAR_LIPOPROTEIN"/>
    <property type="match status" value="1"/>
</dbReference>
<reference evidence="2" key="2">
    <citation type="submission" date="2020-11" db="EMBL/GenBank/DDBJ databases">
        <title>Description of novel Gluconobacter species.</title>
        <authorList>
            <person name="Cleenwerck I."/>
            <person name="Cnockaert M."/>
            <person name="Borremans W."/>
            <person name="Wieme A.D."/>
            <person name="De Vuyst L."/>
            <person name="Vandamme P."/>
        </authorList>
    </citation>
    <scope>NUCLEOTIDE SEQUENCE</scope>
    <source>
        <strain evidence="2">LMG 27748</strain>
    </source>
</reference>
<evidence type="ECO:0000313" key="2">
    <source>
        <dbReference type="EMBL" id="MBF0877469.1"/>
    </source>
</evidence>
<organism evidence="2 3">
    <name type="scientific">Gluconobacter cerevisiae</name>
    <dbReference type="NCBI Taxonomy" id="1379734"/>
    <lineage>
        <taxon>Bacteria</taxon>
        <taxon>Pseudomonadati</taxon>
        <taxon>Pseudomonadota</taxon>
        <taxon>Alphaproteobacteria</taxon>
        <taxon>Acetobacterales</taxon>
        <taxon>Acetobacteraceae</taxon>
        <taxon>Gluconobacter</taxon>
    </lineage>
</organism>
<protein>
    <recommendedName>
        <fullName evidence="4">Lipoprotein</fullName>
    </recommendedName>
</protein>
<feature type="signal peptide" evidence="1">
    <location>
        <begin position="1"/>
        <end position="28"/>
    </location>
</feature>
<gene>
    <name evidence="2" type="ORF">HKD21_11505</name>
</gene>
<comment type="caution">
    <text evidence="2">The sequence shown here is derived from an EMBL/GenBank/DDBJ whole genome shotgun (WGS) entry which is preliminary data.</text>
</comment>
<dbReference type="Proteomes" id="UP000630952">
    <property type="component" value="Unassembled WGS sequence"/>
</dbReference>
<keyword evidence="1" id="KW-0732">Signal</keyword>
<evidence type="ECO:0000313" key="3">
    <source>
        <dbReference type="Proteomes" id="UP000630952"/>
    </source>
</evidence>
<keyword evidence="3" id="KW-1185">Reference proteome</keyword>
<name>A0ABR9YFQ7_9PROT</name>
<proteinExistence type="predicted"/>
<accession>A0ABR9YFQ7</accession>
<dbReference type="RefSeq" id="WP_145994772.1">
    <property type="nucleotide sequence ID" value="NZ_JABCQO010000010.1"/>
</dbReference>
<dbReference type="GeneID" id="76195752"/>
<dbReference type="EMBL" id="JABCQO010000010">
    <property type="protein sequence ID" value="MBF0877469.1"/>
    <property type="molecule type" value="Genomic_DNA"/>
</dbReference>